<evidence type="ECO:0000313" key="2">
    <source>
        <dbReference type="Proteomes" id="UP000033187"/>
    </source>
</evidence>
<dbReference type="AlphaFoldDB" id="A0A0D6JK29"/>
<organism evidence="1 2">
    <name type="scientific">Candidatus Filomicrobium marinum</name>
    <dbReference type="NCBI Taxonomy" id="1608628"/>
    <lineage>
        <taxon>Bacteria</taxon>
        <taxon>Pseudomonadati</taxon>
        <taxon>Pseudomonadota</taxon>
        <taxon>Alphaproteobacteria</taxon>
        <taxon>Hyphomicrobiales</taxon>
        <taxon>Hyphomicrobiaceae</taxon>
        <taxon>Filomicrobium</taxon>
    </lineage>
</organism>
<gene>
    <name evidence="1" type="ORF">YBN1229_v1_3777</name>
</gene>
<dbReference type="KEGG" id="fil:BN1229_v1_3787"/>
<reference evidence="2" key="1">
    <citation type="submission" date="2015-02" db="EMBL/GenBank/DDBJ databases">
        <authorList>
            <person name="Chooi Y.-H."/>
        </authorList>
    </citation>
    <scope>NUCLEOTIDE SEQUENCE [LARGE SCALE GENOMIC DNA]</scope>
    <source>
        <strain evidence="2">strain Y</strain>
    </source>
</reference>
<protein>
    <submittedName>
        <fullName evidence="1">Uncharacterized protein</fullName>
    </submittedName>
</protein>
<dbReference type="Proteomes" id="UP000033187">
    <property type="component" value="Chromosome 1"/>
</dbReference>
<dbReference type="KEGG" id="fiy:BN1229_v1_3777"/>
<accession>A0A0D6JK29</accession>
<sequence length="57" mass="6016">MRPALPSRPAAITYLMGTTCTVDAVESIVAGTSGFFQKRTSARLTSTVPAVLSQVCR</sequence>
<keyword evidence="2" id="KW-1185">Reference proteome</keyword>
<name>A0A0D6JK29_9HYPH</name>
<proteinExistence type="predicted"/>
<dbReference type="EMBL" id="LN829119">
    <property type="protein sequence ID" value="CPR22344.1"/>
    <property type="molecule type" value="Genomic_DNA"/>
</dbReference>
<evidence type="ECO:0000313" key="1">
    <source>
        <dbReference type="EMBL" id="CPR22344.1"/>
    </source>
</evidence>